<reference evidence="4 5" key="1">
    <citation type="submission" date="2018-08" db="EMBL/GenBank/DDBJ databases">
        <title>Comparative analysis of Burkholderia isolates from Puerto Rico.</title>
        <authorList>
            <person name="Hall C."/>
            <person name="Sahl J."/>
            <person name="Wagner D."/>
        </authorList>
    </citation>
    <scope>NUCLEOTIDE SEQUENCE [LARGE SCALE GENOMIC DNA]</scope>
    <source>
        <strain evidence="4 5">Bp9025</strain>
    </source>
</reference>
<feature type="domain" description="Tyr recombinase" evidence="3">
    <location>
        <begin position="183"/>
        <end position="376"/>
    </location>
</feature>
<dbReference type="PANTHER" id="PTHR30349">
    <property type="entry name" value="PHAGE INTEGRASE-RELATED"/>
    <property type="match status" value="1"/>
</dbReference>
<name>A0A3N8QXS0_9BURK</name>
<dbReference type="PANTHER" id="PTHR30349:SF64">
    <property type="entry name" value="PROPHAGE INTEGRASE INTD-RELATED"/>
    <property type="match status" value="1"/>
</dbReference>
<dbReference type="GO" id="GO:0003677">
    <property type="term" value="F:DNA binding"/>
    <property type="evidence" value="ECO:0007669"/>
    <property type="project" value="InterPro"/>
</dbReference>
<dbReference type="InterPro" id="IPR002104">
    <property type="entry name" value="Integrase_catalytic"/>
</dbReference>
<dbReference type="GO" id="GO:0006310">
    <property type="term" value="P:DNA recombination"/>
    <property type="evidence" value="ECO:0007669"/>
    <property type="project" value="UniProtKB-KW"/>
</dbReference>
<proteinExistence type="predicted"/>
<gene>
    <name evidence="4" type="ORF">DF051_27180</name>
</gene>
<dbReference type="EMBL" id="QTQV01000018">
    <property type="protein sequence ID" value="RQT10793.1"/>
    <property type="molecule type" value="Genomic_DNA"/>
</dbReference>
<dbReference type="InterPro" id="IPR011010">
    <property type="entry name" value="DNA_brk_join_enz"/>
</dbReference>
<evidence type="ECO:0000259" key="3">
    <source>
        <dbReference type="PROSITE" id="PS51898"/>
    </source>
</evidence>
<dbReference type="CDD" id="cd00397">
    <property type="entry name" value="DNA_BRE_C"/>
    <property type="match status" value="1"/>
</dbReference>
<accession>A0A3N8QXS0</accession>
<sequence>MKIHLVLCDPCEAVIRLTELVDAIGVGGIPSFQFKDLPALAIIVGEDGLPHWAATFYALDQALNSNSVTGDTVRTYGEAIVAWLLYLQSVQKCLEDATEQDVKLYRNKLIHGSSTDEYRRYSASTVNLRTMTAVRFHMWGQLSRPMPSPLGEWAVGRDRGRVFRRFAAYASHRRQIVRAPESRLPRILGAEQLRALLSCTPQPYRLIFRWAVCTGLRRFELCGLRKSDLPLGAAKKSTIEQLNLVRKGGRTVTVYAPSRLIDETRWYVLSDRPKAAPTYESFIFLNARGRRIDRTALSAAFRRAADAAGIDATLHHLRHTYAVTALKYLQERAHNGDSINPLKTLQMLLGHTAIETTEIYLRALDANSAAVQEALDFLYGGTL</sequence>
<evidence type="ECO:0000256" key="1">
    <source>
        <dbReference type="ARBA" id="ARBA00022908"/>
    </source>
</evidence>
<comment type="caution">
    <text evidence="4">The sequence shown here is derived from an EMBL/GenBank/DDBJ whole genome shotgun (WGS) entry which is preliminary data.</text>
</comment>
<dbReference type="InterPro" id="IPR013762">
    <property type="entry name" value="Integrase-like_cat_sf"/>
</dbReference>
<dbReference type="InterPro" id="IPR050090">
    <property type="entry name" value="Tyrosine_recombinase_XerCD"/>
</dbReference>
<dbReference type="PROSITE" id="PS51898">
    <property type="entry name" value="TYR_RECOMBINASE"/>
    <property type="match status" value="1"/>
</dbReference>
<dbReference type="Gene3D" id="1.10.443.10">
    <property type="entry name" value="Intergrase catalytic core"/>
    <property type="match status" value="1"/>
</dbReference>
<dbReference type="RefSeq" id="WP_124582880.1">
    <property type="nucleotide sequence ID" value="NZ_QTQV01000018.1"/>
</dbReference>
<evidence type="ECO:0000256" key="2">
    <source>
        <dbReference type="ARBA" id="ARBA00023172"/>
    </source>
</evidence>
<dbReference type="AlphaFoldDB" id="A0A3N8QXS0"/>
<protein>
    <submittedName>
        <fullName evidence="4">Integrase</fullName>
    </submittedName>
</protein>
<organism evidence="4 5">
    <name type="scientific">Burkholderia contaminans</name>
    <dbReference type="NCBI Taxonomy" id="488447"/>
    <lineage>
        <taxon>Bacteria</taxon>
        <taxon>Pseudomonadati</taxon>
        <taxon>Pseudomonadota</taxon>
        <taxon>Betaproteobacteria</taxon>
        <taxon>Burkholderiales</taxon>
        <taxon>Burkholderiaceae</taxon>
        <taxon>Burkholderia</taxon>
        <taxon>Burkholderia cepacia complex</taxon>
    </lineage>
</organism>
<dbReference type="GO" id="GO:0015074">
    <property type="term" value="P:DNA integration"/>
    <property type="evidence" value="ECO:0007669"/>
    <property type="project" value="UniProtKB-KW"/>
</dbReference>
<dbReference type="Proteomes" id="UP000277921">
    <property type="component" value="Unassembled WGS sequence"/>
</dbReference>
<evidence type="ECO:0000313" key="5">
    <source>
        <dbReference type="Proteomes" id="UP000277921"/>
    </source>
</evidence>
<evidence type="ECO:0000313" key="4">
    <source>
        <dbReference type="EMBL" id="RQT10793.1"/>
    </source>
</evidence>
<keyword evidence="1" id="KW-0229">DNA integration</keyword>
<keyword evidence="2" id="KW-0233">DNA recombination</keyword>
<dbReference type="Pfam" id="PF00589">
    <property type="entry name" value="Phage_integrase"/>
    <property type="match status" value="1"/>
</dbReference>
<dbReference type="SUPFAM" id="SSF56349">
    <property type="entry name" value="DNA breaking-rejoining enzymes"/>
    <property type="match status" value="1"/>
</dbReference>